<accession>A0A4V5V088</accession>
<dbReference type="GO" id="GO:0005975">
    <property type="term" value="P:carbohydrate metabolic process"/>
    <property type="evidence" value="ECO:0007669"/>
    <property type="project" value="InterPro"/>
</dbReference>
<feature type="domain" description="NodB homology" evidence="3">
    <location>
        <begin position="80"/>
        <end position="256"/>
    </location>
</feature>
<dbReference type="Pfam" id="PF01522">
    <property type="entry name" value="Polysacc_deac_1"/>
    <property type="match status" value="1"/>
</dbReference>
<dbReference type="GO" id="GO:0016020">
    <property type="term" value="C:membrane"/>
    <property type="evidence" value="ECO:0007669"/>
    <property type="project" value="TreeGrafter"/>
</dbReference>
<dbReference type="PROSITE" id="PS51677">
    <property type="entry name" value="NODB"/>
    <property type="match status" value="1"/>
</dbReference>
<dbReference type="Gene3D" id="3.20.20.370">
    <property type="entry name" value="Glycoside hydrolase/deacetylase"/>
    <property type="match status" value="1"/>
</dbReference>
<dbReference type="InterPro" id="IPR002509">
    <property type="entry name" value="NODB_dom"/>
</dbReference>
<dbReference type="PANTHER" id="PTHR10587">
    <property type="entry name" value="GLYCOSYL TRANSFERASE-RELATED"/>
    <property type="match status" value="1"/>
</dbReference>
<dbReference type="InterPro" id="IPR050248">
    <property type="entry name" value="Polysacc_deacetylase_ArnD"/>
</dbReference>
<dbReference type="InterPro" id="IPR011330">
    <property type="entry name" value="Glyco_hydro/deAcase_b/a-brl"/>
</dbReference>
<sequence length="283" mass="31155">MVSSTALNCGILAPLRCGDVPTPYLRSFVPISESSQEHPLGFGTMRVIVRGALALALTTSLIAPAAPANAKAKPYCERHKCIALTFDDGPWPYTPALLDTLKKHKAKATFFVLGRKVESRVEMMKRMVDEGHEIGNHTWDHPDLTKLSDEEIISEIVGTQEVIQQTAGVTPTFMRPPNGATNSRVGSLMETLGLPQILWTGSTLDWQARNTKVIKERTLKFARRDAVILLHDIVPETVKAMETVVDTLTKKGYKLVTVSTLLGDRVLKPGEAWPKPPKPAEKK</sequence>
<keyword evidence="1" id="KW-0479">Metal-binding</keyword>
<dbReference type="GO" id="GO:0016810">
    <property type="term" value="F:hydrolase activity, acting on carbon-nitrogen (but not peptide) bonds"/>
    <property type="evidence" value="ECO:0007669"/>
    <property type="project" value="InterPro"/>
</dbReference>
<keyword evidence="5" id="KW-1185">Reference proteome</keyword>
<keyword evidence="2" id="KW-0378">Hydrolase</keyword>
<reference evidence="4 5" key="1">
    <citation type="submission" date="2019-04" db="EMBL/GenBank/DDBJ databases">
        <title>Herbidospora sp. NEAU-GS14.nov., a novel actinomycete isolated from soil.</title>
        <authorList>
            <person name="Han L."/>
        </authorList>
    </citation>
    <scope>NUCLEOTIDE SEQUENCE [LARGE SCALE GENOMIC DNA]</scope>
    <source>
        <strain evidence="4 5">NEAU-GS14</strain>
    </source>
</reference>
<dbReference type="Proteomes" id="UP000308705">
    <property type="component" value="Unassembled WGS sequence"/>
</dbReference>
<dbReference type="GO" id="GO:0046872">
    <property type="term" value="F:metal ion binding"/>
    <property type="evidence" value="ECO:0007669"/>
    <property type="project" value="UniProtKB-KW"/>
</dbReference>
<gene>
    <name evidence="4" type="ORF">FDA94_06220</name>
</gene>
<evidence type="ECO:0000313" key="4">
    <source>
        <dbReference type="EMBL" id="TKK90583.1"/>
    </source>
</evidence>
<comment type="caution">
    <text evidence="4">The sequence shown here is derived from an EMBL/GenBank/DDBJ whole genome shotgun (WGS) entry which is preliminary data.</text>
</comment>
<name>A0A4V5V088_9ACTN</name>
<dbReference type="PANTHER" id="PTHR10587:SF133">
    <property type="entry name" value="CHITIN DEACETYLASE 1-RELATED"/>
    <property type="match status" value="1"/>
</dbReference>
<dbReference type="OrthoDB" id="3521160at2"/>
<evidence type="ECO:0000259" key="3">
    <source>
        <dbReference type="PROSITE" id="PS51677"/>
    </source>
</evidence>
<dbReference type="EMBL" id="SZQA01000003">
    <property type="protein sequence ID" value="TKK90583.1"/>
    <property type="molecule type" value="Genomic_DNA"/>
</dbReference>
<protein>
    <submittedName>
        <fullName evidence="4">Polysaccharide deacetylase family protein</fullName>
    </submittedName>
</protein>
<dbReference type="SUPFAM" id="SSF88713">
    <property type="entry name" value="Glycoside hydrolase/deacetylase"/>
    <property type="match status" value="1"/>
</dbReference>
<evidence type="ECO:0000313" key="5">
    <source>
        <dbReference type="Proteomes" id="UP000308705"/>
    </source>
</evidence>
<dbReference type="AlphaFoldDB" id="A0A4V5V088"/>
<proteinExistence type="predicted"/>
<evidence type="ECO:0000256" key="2">
    <source>
        <dbReference type="ARBA" id="ARBA00022801"/>
    </source>
</evidence>
<organism evidence="4 5">
    <name type="scientific">Herbidospora galbida</name>
    <dbReference type="NCBI Taxonomy" id="2575442"/>
    <lineage>
        <taxon>Bacteria</taxon>
        <taxon>Bacillati</taxon>
        <taxon>Actinomycetota</taxon>
        <taxon>Actinomycetes</taxon>
        <taxon>Streptosporangiales</taxon>
        <taxon>Streptosporangiaceae</taxon>
        <taxon>Herbidospora</taxon>
    </lineage>
</organism>
<evidence type="ECO:0000256" key="1">
    <source>
        <dbReference type="ARBA" id="ARBA00022723"/>
    </source>
</evidence>